<evidence type="ECO:0000313" key="2">
    <source>
        <dbReference type="EMBL" id="KAG2374499.1"/>
    </source>
</evidence>
<dbReference type="SUPFAM" id="SSF52047">
    <property type="entry name" value="RNI-like"/>
    <property type="match status" value="1"/>
</dbReference>
<dbReference type="SMART" id="SM00367">
    <property type="entry name" value="LRR_CC"/>
    <property type="match status" value="4"/>
</dbReference>
<dbReference type="InterPro" id="IPR032675">
    <property type="entry name" value="LRR_dom_sf"/>
</dbReference>
<keyword evidence="1" id="KW-1133">Transmembrane helix</keyword>
<organism evidence="2 3">
    <name type="scientific">Naegleria lovaniensis</name>
    <name type="common">Amoeba</name>
    <dbReference type="NCBI Taxonomy" id="51637"/>
    <lineage>
        <taxon>Eukaryota</taxon>
        <taxon>Discoba</taxon>
        <taxon>Heterolobosea</taxon>
        <taxon>Tetramitia</taxon>
        <taxon>Eutetramitia</taxon>
        <taxon>Vahlkampfiidae</taxon>
        <taxon>Naegleria</taxon>
    </lineage>
</organism>
<name>A0AA88GFR7_NAELO</name>
<gene>
    <name evidence="2" type="ORF">C9374_010783</name>
</gene>
<keyword evidence="1" id="KW-0472">Membrane</keyword>
<dbReference type="AlphaFoldDB" id="A0AA88GFR7"/>
<evidence type="ECO:0000313" key="3">
    <source>
        <dbReference type="Proteomes" id="UP000816034"/>
    </source>
</evidence>
<evidence type="ECO:0000256" key="1">
    <source>
        <dbReference type="SAM" id="Phobius"/>
    </source>
</evidence>
<dbReference type="RefSeq" id="XP_044543673.1">
    <property type="nucleotide sequence ID" value="XM_044686365.1"/>
</dbReference>
<reference evidence="2 3" key="1">
    <citation type="journal article" date="2018" name="BMC Genomics">
        <title>The genome of Naegleria lovaniensis, the basis for a comparative approach to unravel pathogenicity factors of the human pathogenic amoeba N. fowleri.</title>
        <authorList>
            <person name="Liechti N."/>
            <person name="Schurch N."/>
            <person name="Bruggmann R."/>
            <person name="Wittwer M."/>
        </authorList>
    </citation>
    <scope>NUCLEOTIDE SEQUENCE [LARGE SCALE GENOMIC DNA]</scope>
    <source>
        <strain evidence="2 3">ATCC 30569</strain>
    </source>
</reference>
<dbReference type="InterPro" id="IPR006553">
    <property type="entry name" value="Leu-rich_rpt_Cys-con_subtyp"/>
</dbReference>
<comment type="caution">
    <text evidence="2">The sequence shown here is derived from an EMBL/GenBank/DDBJ whole genome shotgun (WGS) entry which is preliminary data.</text>
</comment>
<feature type="transmembrane region" description="Helical" evidence="1">
    <location>
        <begin position="7"/>
        <end position="29"/>
    </location>
</feature>
<dbReference type="EMBL" id="PYSW02000045">
    <property type="protein sequence ID" value="KAG2374499.1"/>
    <property type="molecule type" value="Genomic_DNA"/>
</dbReference>
<proteinExistence type="predicted"/>
<dbReference type="GeneID" id="68103237"/>
<keyword evidence="1" id="KW-0812">Transmembrane</keyword>
<dbReference type="GO" id="GO:0031146">
    <property type="term" value="P:SCF-dependent proteasomal ubiquitin-dependent protein catabolic process"/>
    <property type="evidence" value="ECO:0007669"/>
    <property type="project" value="TreeGrafter"/>
</dbReference>
<dbReference type="InterPro" id="IPR001611">
    <property type="entry name" value="Leu-rich_rpt"/>
</dbReference>
<sequence>MHSSTRANVHVATVLLSGDLIVFGVVPYLNQNDYIRLAGVCSEWRRAILWAASSTLLPTTTTPIHDKVYSNRLRREKFLQKIKGRHHDMFQLFSKFEFRDCQLMNAHFKTMFHSQTISSIQLNNTNFVSSSILPSHVDLKTLKDLHLVNITLSTSDVQNIARGLRHFNKLTLTNNGMDHRGVSLLLQGNYCNLVSFKIFNPIGCEGVTELLNSEVISQLKELFIGNLKSDEQKGVSNIVHNSVHSRDLAKLESLELLFTRLDPTSFNSILKRATNLKYLGCKSPLSPEYSSKTIDYTLISQMHSIESISFFGSASRTISHQIISHLNHHPNLNRIDFLSLTHSQPLQELCKGNNDLKFFRAYLDITRAEDLKTLFTRFQNITTLILGRCNLNNECLKSISLLCNVIDLDVSENVFDSEGVKYLCQMKSLERINMDSCQNLCDRTLQYISKGNLIRLNYLSLYHTPITDRGLIFLSESRSLPSLSLLDIGLTQIGDEGLVALSKGVLKDQIKDLYLHYTKTGFQGLSRVLTDLKNLKCLCFMETNCRWMCLMTIKLLASFKKVTISKNFLDCDFILNKVVM</sequence>
<evidence type="ECO:0008006" key="4">
    <source>
        <dbReference type="Google" id="ProtNLM"/>
    </source>
</evidence>
<dbReference type="GO" id="GO:0019005">
    <property type="term" value="C:SCF ubiquitin ligase complex"/>
    <property type="evidence" value="ECO:0007669"/>
    <property type="project" value="TreeGrafter"/>
</dbReference>
<keyword evidence="3" id="KW-1185">Reference proteome</keyword>
<dbReference type="Gene3D" id="3.80.10.10">
    <property type="entry name" value="Ribonuclease Inhibitor"/>
    <property type="match status" value="3"/>
</dbReference>
<protein>
    <recommendedName>
        <fullName evidence="4">F-box domain-containing protein</fullName>
    </recommendedName>
</protein>
<dbReference type="PANTHER" id="PTHR13318">
    <property type="entry name" value="PARTNER OF PAIRED, ISOFORM B-RELATED"/>
    <property type="match status" value="1"/>
</dbReference>
<dbReference type="Proteomes" id="UP000816034">
    <property type="component" value="Unassembled WGS sequence"/>
</dbReference>
<dbReference type="Pfam" id="PF13516">
    <property type="entry name" value="LRR_6"/>
    <property type="match status" value="2"/>
</dbReference>
<accession>A0AA88GFR7</accession>